<reference evidence="1" key="1">
    <citation type="journal article" date="2014" name="Int. J. Syst. Evol. Microbiol.">
        <title>Complete genome sequence of Corynebacterium casei LMG S-19264T (=DSM 44701T), isolated from a smear-ripened cheese.</title>
        <authorList>
            <consortium name="US DOE Joint Genome Institute (JGI-PGF)"/>
            <person name="Walter F."/>
            <person name="Albersmeier A."/>
            <person name="Kalinowski J."/>
            <person name="Ruckert C."/>
        </authorList>
    </citation>
    <scope>NUCLEOTIDE SEQUENCE</scope>
    <source>
        <strain evidence="1">KCTC 23077</strain>
    </source>
</reference>
<protein>
    <submittedName>
        <fullName evidence="1">Uncharacterized protein</fullName>
    </submittedName>
</protein>
<reference evidence="1" key="2">
    <citation type="submission" date="2020-09" db="EMBL/GenBank/DDBJ databases">
        <authorList>
            <person name="Sun Q."/>
            <person name="Kim S."/>
        </authorList>
    </citation>
    <scope>NUCLEOTIDE SEQUENCE</scope>
    <source>
        <strain evidence="1">KCTC 23077</strain>
    </source>
</reference>
<name>A0A918W5C4_9GAMM</name>
<comment type="caution">
    <text evidence="1">The sequence shown here is derived from an EMBL/GenBank/DDBJ whole genome shotgun (WGS) entry which is preliminary data.</text>
</comment>
<evidence type="ECO:0000313" key="2">
    <source>
        <dbReference type="Proteomes" id="UP000646426"/>
    </source>
</evidence>
<dbReference type="AlphaFoldDB" id="A0A918W5C4"/>
<keyword evidence="2" id="KW-1185">Reference proteome</keyword>
<evidence type="ECO:0000313" key="1">
    <source>
        <dbReference type="EMBL" id="GHA70371.1"/>
    </source>
</evidence>
<accession>A0A918W5C4</accession>
<dbReference type="EMBL" id="BMYD01000001">
    <property type="protein sequence ID" value="GHA70371.1"/>
    <property type="molecule type" value="Genomic_DNA"/>
</dbReference>
<proteinExistence type="predicted"/>
<organism evidence="1 2">
    <name type="scientific">Cognatilysobacter bugurensis</name>
    <dbReference type="NCBI Taxonomy" id="543356"/>
    <lineage>
        <taxon>Bacteria</taxon>
        <taxon>Pseudomonadati</taxon>
        <taxon>Pseudomonadota</taxon>
        <taxon>Gammaproteobacteria</taxon>
        <taxon>Lysobacterales</taxon>
        <taxon>Lysobacteraceae</taxon>
        <taxon>Cognatilysobacter</taxon>
    </lineage>
</organism>
<sequence length="55" mass="5533">MDLGDIVAAGREGGVILGANAVADPIRGPARVFAGPACVRRFGRAGCGVAAKLRR</sequence>
<gene>
    <name evidence="1" type="ORF">GCM10007067_03130</name>
</gene>
<dbReference type="Proteomes" id="UP000646426">
    <property type="component" value="Unassembled WGS sequence"/>
</dbReference>